<organism evidence="8 9">
    <name type="scientific">Variovorax paradoxus</name>
    <dbReference type="NCBI Taxonomy" id="34073"/>
    <lineage>
        <taxon>Bacteria</taxon>
        <taxon>Pseudomonadati</taxon>
        <taxon>Pseudomonadota</taxon>
        <taxon>Betaproteobacteria</taxon>
        <taxon>Burkholderiales</taxon>
        <taxon>Comamonadaceae</taxon>
        <taxon>Variovorax</taxon>
    </lineage>
</organism>
<evidence type="ECO:0000259" key="6">
    <source>
        <dbReference type="PROSITE" id="PS51384"/>
    </source>
</evidence>
<dbReference type="CDD" id="cd02781">
    <property type="entry name" value="MopB_CT_Acetylene-hydratase"/>
    <property type="match status" value="1"/>
</dbReference>
<sequence>MQVMTTTAPTQTRQGYCTLCRSRCGTLNEVQGDMLVSVRPDASHPTGQAMCMKGKAAPELVHSPHRLRYPMRRTRPKTDADPGWVRIGWDEALAETAQRLGAIKAESGAESVVFAVTTPSGTPLTDSIDWIERFVRLFGSPNICYATEVCNWHKDFAHAFTFGCGMPAADYAQADLIVLWGHNPANTWLAQANAIGRGRANGAKMVVIDPRPTALARQADTWLPVRPGTDAALALGLVHLLIADARFDEGFVRAWTNAPLLVRGDNGHFLREQDLWPEAQGNRFMAWNDARGCAMPYDTEQAAHDQDAAHFRLRGAVEIDVGAHRLSCAPAFELLAQGCAAYTPPDVERITGVAEASLRAVADLFGTCRRVAYHAWTGIGQHTNATQAERAVATLYALCGSFDRIGANRVRVGPRVNAVNALSLLPDAQRAKALGLAQRPIGPPAHGWVTARDTYRAMLEGEPYKVRAMMAFGTNLPVSQADTALAHRALSQLEFHVHCDLFETPAARYADILLPVNTPWEREGLRVGFEIDDRAAGWVQLRQRMVTPRGESRSDNDVLFDLAVRLGMGDGFFGGSLDAGWNHMLEPLGLTVDQLRARPEGMACAIDASEQKYARATPTGVRGFDTPTRRVELYSETLLRHGQPPVATFVEPADTPRDAKATRQGRFPYVLSSAKNGFYCHSQHRSLPSLRKRAPDPVAELSPALAAAKGIVDGDWMRIRTRVGEARFVARVTPQLADDVIVAEFGWWQGCPELDRDGLPIEGALGSNFNALISADSCDPVSGSVPHRSFLCDIERDPATEMRQRKWSGYRPFRISALRPEADGVLGIHFEPVDGGELPDYRPGQHLEMQLHLDDGTQVTRAYSLTGAAEVPGRRSYSVAVRHQRGRSADGTPHEGRVSSHLHRALKVGDTLALRAPSGSFVLPRHSPQPLVFFAGGIGITPFISLLESLPDGAQGPAIWLYYANQNGTTHAFRERIAQHRARLPQLQVVDHYNAPQLQERQGIDYQSDRFIDARVVDDALIAQRARFYLCGPPAMMDAVTAGLVARGVPRFDIFSEVFRSPTTPPTDGGQQFAVSFARSGRAPATWTPKQGTLLTFGESLGVQMASGCRVGQCESCAVRLLSGKVRHLHGSEPEDPAVCLACQAVPLEDVVLEA</sequence>
<dbReference type="Proteomes" id="UP000326780">
    <property type="component" value="Chromosome"/>
</dbReference>
<feature type="domain" description="2Fe-2S ferredoxin-type" evidence="5">
    <location>
        <begin position="1073"/>
        <end position="1155"/>
    </location>
</feature>
<dbReference type="Pfam" id="PF00175">
    <property type="entry name" value="NAD_binding_1"/>
    <property type="match status" value="1"/>
</dbReference>
<dbReference type="RefSeq" id="WP_153283448.1">
    <property type="nucleotide sequence ID" value="NZ_CP045644.1"/>
</dbReference>
<feature type="domain" description="FAD-binding FR-type" evidence="6">
    <location>
        <begin position="808"/>
        <end position="924"/>
    </location>
</feature>
<dbReference type="InterPro" id="IPR017938">
    <property type="entry name" value="Riboflavin_synthase-like_b-brl"/>
</dbReference>
<evidence type="ECO:0000313" key="8">
    <source>
        <dbReference type="EMBL" id="QFZ84826.1"/>
    </source>
</evidence>
<dbReference type="InterPro" id="IPR037949">
    <property type="entry name" value="MopB_CT_Acetylene-hydratase"/>
</dbReference>
<dbReference type="Gene3D" id="3.30.2070.10">
    <property type="entry name" value="Formate dehydrogenase/DMSO reductase"/>
    <property type="match status" value="1"/>
</dbReference>
<dbReference type="CDD" id="cd00207">
    <property type="entry name" value="fer2"/>
    <property type="match status" value="1"/>
</dbReference>
<dbReference type="InterPro" id="IPR006657">
    <property type="entry name" value="MoPterin_dinucl-bd_dom"/>
</dbReference>
<dbReference type="GO" id="GO:0018818">
    <property type="term" value="F:acetylene hydratase activity"/>
    <property type="evidence" value="ECO:0007669"/>
    <property type="project" value="InterPro"/>
</dbReference>
<dbReference type="Pfam" id="PF01568">
    <property type="entry name" value="Molydop_binding"/>
    <property type="match status" value="1"/>
</dbReference>
<gene>
    <name evidence="8" type="ORF">GFK26_19710</name>
</gene>
<evidence type="ECO:0000313" key="9">
    <source>
        <dbReference type="Proteomes" id="UP000326780"/>
    </source>
</evidence>
<comment type="similarity">
    <text evidence="1">Belongs to the prokaryotic molybdopterin-containing oxidoreductase family.</text>
</comment>
<proteinExistence type="inferred from homology"/>
<dbReference type="GO" id="GO:0051536">
    <property type="term" value="F:iron-sulfur cluster binding"/>
    <property type="evidence" value="ECO:0007669"/>
    <property type="project" value="UniProtKB-KW"/>
</dbReference>
<protein>
    <submittedName>
        <fullName evidence="8">Molybdopterin-dependent oxidoreductase</fullName>
    </submittedName>
</protein>
<dbReference type="InterPro" id="IPR006656">
    <property type="entry name" value="Mopterin_OxRdtase"/>
</dbReference>
<dbReference type="InterPro" id="IPR001433">
    <property type="entry name" value="OxRdtase_FAD/NAD-bd"/>
</dbReference>
<dbReference type="Gene3D" id="2.40.30.10">
    <property type="entry name" value="Translation factors"/>
    <property type="match status" value="1"/>
</dbReference>
<dbReference type="GO" id="GO:0046872">
    <property type="term" value="F:metal ion binding"/>
    <property type="evidence" value="ECO:0007669"/>
    <property type="project" value="UniProtKB-KW"/>
</dbReference>
<dbReference type="InterPro" id="IPR009010">
    <property type="entry name" value="Asp_de-COase-like_dom_sf"/>
</dbReference>
<dbReference type="SUPFAM" id="SSF53706">
    <property type="entry name" value="Formate dehydrogenase/DMSO reductase, domains 1-3"/>
    <property type="match status" value="1"/>
</dbReference>
<evidence type="ECO:0000256" key="1">
    <source>
        <dbReference type="ARBA" id="ARBA00010312"/>
    </source>
</evidence>
<dbReference type="InterPro" id="IPR008333">
    <property type="entry name" value="Cbr1-like_FAD-bd_dom"/>
</dbReference>
<keyword evidence="4" id="KW-0411">Iron-sulfur</keyword>
<dbReference type="SUPFAM" id="SSF52343">
    <property type="entry name" value="Ferredoxin reductase-like, C-terminal NADP-linked domain"/>
    <property type="match status" value="1"/>
</dbReference>
<keyword evidence="3" id="KW-0408">Iron</keyword>
<dbReference type="PANTHER" id="PTHR43742">
    <property type="entry name" value="TRIMETHYLAMINE-N-OXIDE REDUCTASE"/>
    <property type="match status" value="1"/>
</dbReference>
<dbReference type="InterPro" id="IPR001041">
    <property type="entry name" value="2Fe-2S_ferredoxin-type"/>
</dbReference>
<dbReference type="InterPro" id="IPR006963">
    <property type="entry name" value="Mopterin_OxRdtase_4Fe-4S_dom"/>
</dbReference>
<reference evidence="8 9" key="1">
    <citation type="submission" date="2019-10" db="EMBL/GenBank/DDBJ databases">
        <title>Complete genome sequence of Variovorax paradoxus 5C-2.</title>
        <authorList>
            <person name="Gogoleva N.E."/>
            <person name="Balkin A.S."/>
        </authorList>
    </citation>
    <scope>NUCLEOTIDE SEQUENCE [LARGE SCALE GENOMIC DNA]</scope>
    <source>
        <strain evidence="8 9">5C-2</strain>
    </source>
</reference>
<dbReference type="EMBL" id="CP045644">
    <property type="protein sequence ID" value="QFZ84826.1"/>
    <property type="molecule type" value="Genomic_DNA"/>
</dbReference>
<evidence type="ECO:0000259" key="5">
    <source>
        <dbReference type="PROSITE" id="PS51085"/>
    </source>
</evidence>
<dbReference type="Pfam" id="PF00384">
    <property type="entry name" value="Molybdopterin"/>
    <property type="match status" value="1"/>
</dbReference>
<dbReference type="SUPFAM" id="SSF63380">
    <property type="entry name" value="Riboflavin synthase domain-like"/>
    <property type="match status" value="1"/>
</dbReference>
<dbReference type="SMART" id="SM00926">
    <property type="entry name" value="Molybdop_Fe4S4"/>
    <property type="match status" value="1"/>
</dbReference>
<dbReference type="InterPro" id="IPR036010">
    <property type="entry name" value="2Fe-2S_ferredoxin-like_sf"/>
</dbReference>
<dbReference type="GO" id="GO:0043546">
    <property type="term" value="F:molybdopterin cofactor binding"/>
    <property type="evidence" value="ECO:0007669"/>
    <property type="project" value="InterPro"/>
</dbReference>
<dbReference type="Pfam" id="PF00970">
    <property type="entry name" value="FAD_binding_6"/>
    <property type="match status" value="1"/>
</dbReference>
<dbReference type="CDD" id="cd06184">
    <property type="entry name" value="flavohem_like_fad_nad_binding"/>
    <property type="match status" value="1"/>
</dbReference>
<dbReference type="InterPro" id="IPR039261">
    <property type="entry name" value="FNR_nucleotide-bd"/>
</dbReference>
<dbReference type="AlphaFoldDB" id="A0A5Q0M5V6"/>
<dbReference type="PANTHER" id="PTHR43742:SF6">
    <property type="entry name" value="OXIDOREDUCTASE YYAE-RELATED"/>
    <property type="match status" value="1"/>
</dbReference>
<dbReference type="InterPro" id="IPR012675">
    <property type="entry name" value="Beta-grasp_dom_sf"/>
</dbReference>
<dbReference type="Gene3D" id="3.40.50.80">
    <property type="entry name" value="Nucleotide-binding domain of ferredoxin-NADP reductase (FNR) module"/>
    <property type="match status" value="1"/>
</dbReference>
<dbReference type="GO" id="GO:0016491">
    <property type="term" value="F:oxidoreductase activity"/>
    <property type="evidence" value="ECO:0007669"/>
    <property type="project" value="InterPro"/>
</dbReference>
<dbReference type="Pfam" id="PF00111">
    <property type="entry name" value="Fer2"/>
    <property type="match status" value="1"/>
</dbReference>
<accession>A0A5Q0M5V6</accession>
<dbReference type="InterPro" id="IPR050612">
    <property type="entry name" value="Prok_Mopterin_Oxidored"/>
</dbReference>
<evidence type="ECO:0000259" key="7">
    <source>
        <dbReference type="PROSITE" id="PS51669"/>
    </source>
</evidence>
<dbReference type="SUPFAM" id="SSF50692">
    <property type="entry name" value="ADC-like"/>
    <property type="match status" value="1"/>
</dbReference>
<dbReference type="InterPro" id="IPR017927">
    <property type="entry name" value="FAD-bd_FR_type"/>
</dbReference>
<keyword evidence="2" id="KW-0479">Metal-binding</keyword>
<dbReference type="Gene3D" id="2.40.40.20">
    <property type="match status" value="1"/>
</dbReference>
<dbReference type="SUPFAM" id="SSF54292">
    <property type="entry name" value="2Fe-2S ferredoxin-like"/>
    <property type="match status" value="1"/>
</dbReference>
<evidence type="ECO:0000256" key="2">
    <source>
        <dbReference type="ARBA" id="ARBA00022723"/>
    </source>
</evidence>
<dbReference type="Pfam" id="PF04879">
    <property type="entry name" value="Molybdop_Fe4S4"/>
    <property type="match status" value="1"/>
</dbReference>
<dbReference type="PROSITE" id="PS51085">
    <property type="entry name" value="2FE2S_FER_2"/>
    <property type="match status" value="1"/>
</dbReference>
<dbReference type="Gene3D" id="2.20.25.90">
    <property type="entry name" value="ADC-like domains"/>
    <property type="match status" value="1"/>
</dbReference>
<name>A0A5Q0M5V6_VARPD</name>
<feature type="domain" description="4Fe-4S Mo/W bis-MGD-type" evidence="7">
    <location>
        <begin position="10"/>
        <end position="65"/>
    </location>
</feature>
<dbReference type="Gene3D" id="3.10.20.30">
    <property type="match status" value="1"/>
</dbReference>
<dbReference type="Gene3D" id="3.40.228.10">
    <property type="entry name" value="Dimethylsulfoxide Reductase, domain 2"/>
    <property type="match status" value="2"/>
</dbReference>
<dbReference type="PROSITE" id="PS51669">
    <property type="entry name" value="4FE4S_MOW_BIS_MGD"/>
    <property type="match status" value="1"/>
</dbReference>
<evidence type="ECO:0000256" key="3">
    <source>
        <dbReference type="ARBA" id="ARBA00023004"/>
    </source>
</evidence>
<dbReference type="PROSITE" id="PS51384">
    <property type="entry name" value="FAD_FR"/>
    <property type="match status" value="1"/>
</dbReference>
<evidence type="ECO:0000256" key="4">
    <source>
        <dbReference type="ARBA" id="ARBA00023014"/>
    </source>
</evidence>
<dbReference type="Gene3D" id="3.40.50.740">
    <property type="match status" value="2"/>
</dbReference>